<feature type="domain" description="AB hydrolase-1" evidence="1">
    <location>
        <begin position="11"/>
        <end position="239"/>
    </location>
</feature>
<protein>
    <submittedName>
        <fullName evidence="2">Alpha/beta fold hydrolase</fullName>
    </submittedName>
</protein>
<dbReference type="SUPFAM" id="SSF53474">
    <property type="entry name" value="alpha/beta-Hydrolases"/>
    <property type="match status" value="1"/>
</dbReference>
<comment type="caution">
    <text evidence="2">The sequence shown here is derived from an EMBL/GenBank/DDBJ whole genome shotgun (WGS) entry which is preliminary data.</text>
</comment>
<reference evidence="2 3" key="1">
    <citation type="submission" date="2021-02" db="EMBL/GenBank/DDBJ databases">
        <title>Actinophytocola xerophila sp. nov., isolated from soil of cotton cropping field.</title>
        <authorList>
            <person name="Huang R."/>
            <person name="Chen X."/>
            <person name="Ge X."/>
            <person name="Liu W."/>
        </authorList>
    </citation>
    <scope>NUCLEOTIDE SEQUENCE [LARGE SCALE GENOMIC DNA]</scope>
    <source>
        <strain evidence="2 3">S1-96</strain>
    </source>
</reference>
<dbReference type="GO" id="GO:0016787">
    <property type="term" value="F:hydrolase activity"/>
    <property type="evidence" value="ECO:0007669"/>
    <property type="project" value="UniProtKB-KW"/>
</dbReference>
<dbReference type="PRINTS" id="PR00412">
    <property type="entry name" value="EPOXHYDRLASE"/>
</dbReference>
<keyword evidence="2" id="KW-0378">Hydrolase</keyword>
<proteinExistence type="predicted"/>
<dbReference type="InterPro" id="IPR050266">
    <property type="entry name" value="AB_hydrolase_sf"/>
</dbReference>
<dbReference type="Proteomes" id="UP001156441">
    <property type="component" value="Unassembled WGS sequence"/>
</dbReference>
<accession>A0ABT2JAZ8</accession>
<organism evidence="2 3">
    <name type="scientific">Actinophytocola gossypii</name>
    <dbReference type="NCBI Taxonomy" id="2812003"/>
    <lineage>
        <taxon>Bacteria</taxon>
        <taxon>Bacillati</taxon>
        <taxon>Actinomycetota</taxon>
        <taxon>Actinomycetes</taxon>
        <taxon>Pseudonocardiales</taxon>
        <taxon>Pseudonocardiaceae</taxon>
    </lineage>
</organism>
<gene>
    <name evidence="2" type="ORF">JT362_18085</name>
</gene>
<evidence type="ECO:0000313" key="2">
    <source>
        <dbReference type="EMBL" id="MCT2585027.1"/>
    </source>
</evidence>
<dbReference type="InterPro" id="IPR000639">
    <property type="entry name" value="Epox_hydrolase-like"/>
</dbReference>
<keyword evidence="3" id="KW-1185">Reference proteome</keyword>
<sequence length="249" mass="25716">MDGDVHLSDPVVLLHAFPLDSSMWDGLRPALGSRLVTPDLPGFGSAPPVTEPSLDEAAAAVLATLDQRGVSRAVFGGCSMGGYVAMAVLRAAPSRVSGLVLVNTKASEDTDEARANRYAMADRAEADGTDWLPDAMMTTLLGETTLARRPEVEERVRALISAQPPASVAWAQRAMAARPSSLDVLAGSGLPALVVRGAEDSLIPAGEATAMASALPGSESVELAGVGHLAPLEAPEELAGVLNRWMEAG</sequence>
<dbReference type="EMBL" id="JAFFZE010000014">
    <property type="protein sequence ID" value="MCT2585027.1"/>
    <property type="molecule type" value="Genomic_DNA"/>
</dbReference>
<name>A0ABT2JAZ8_9PSEU</name>
<dbReference type="PANTHER" id="PTHR43798:SF29">
    <property type="entry name" value="AB HYDROLASE-1 DOMAIN-CONTAINING PROTEIN"/>
    <property type="match status" value="1"/>
</dbReference>
<dbReference type="Gene3D" id="3.40.50.1820">
    <property type="entry name" value="alpha/beta hydrolase"/>
    <property type="match status" value="1"/>
</dbReference>
<dbReference type="InterPro" id="IPR029058">
    <property type="entry name" value="AB_hydrolase_fold"/>
</dbReference>
<dbReference type="PANTHER" id="PTHR43798">
    <property type="entry name" value="MONOACYLGLYCEROL LIPASE"/>
    <property type="match status" value="1"/>
</dbReference>
<dbReference type="InterPro" id="IPR000073">
    <property type="entry name" value="AB_hydrolase_1"/>
</dbReference>
<dbReference type="PRINTS" id="PR00111">
    <property type="entry name" value="ABHYDROLASE"/>
</dbReference>
<evidence type="ECO:0000259" key="1">
    <source>
        <dbReference type="Pfam" id="PF12697"/>
    </source>
</evidence>
<dbReference type="Pfam" id="PF12697">
    <property type="entry name" value="Abhydrolase_6"/>
    <property type="match status" value="1"/>
</dbReference>
<evidence type="ECO:0000313" key="3">
    <source>
        <dbReference type="Proteomes" id="UP001156441"/>
    </source>
</evidence>